<evidence type="ECO:0000313" key="2">
    <source>
        <dbReference type="Proteomes" id="UP001165960"/>
    </source>
</evidence>
<gene>
    <name evidence="1" type="primary">Ptp2</name>
    <name evidence="1" type="ORF">DSO57_1038559</name>
</gene>
<protein>
    <submittedName>
        <fullName evidence="1">Phosphotyrosine-specific ptp2-like protein</fullName>
        <ecNumber evidence="1">3.1.3.48</ecNumber>
    </submittedName>
</protein>
<keyword evidence="1" id="KW-0378">Hydrolase</keyword>
<sequence>MEDAQKFYSLPPSPILKDIADLFIQEITSEILEGLLSSETKPLIIDLRPAIHFAKCHIPESISVSVPSTLLRRESHNLDKIAAGLGDQNHAAKLQSWRKFTDIIFIDANSSSLSDTSPISYLHRKFIPPSNTTFAWIKGGFKHFQTTFPDKVKTTKAPLLTSITNTNSLSSNLLGPLTCPVAGRGSLGRSTQFYDSLRQYNTATNTLAETIPIQMPAPSSNLMLGPSSSNLPLFLQKMLEENFGEKAMAEAFQKLDLQEQSRLREIATVNSEPMNRSRYCVSAGIEKGHKNRYVNIWPYEHTRIKLDEFTPGESDYINASLIHESITNNRYIATQGPLPSTFRDFWQLIWQCNSRLIVMLTKEEEGGRNRCHRYWPDSLGEVKDIDGKFEVKLLQKAVCSRTGLVTIRKFLLARADAPSSPRLVVQIQFSGWPDFGVPDEPTLLLRVRNLTRQFQAAFESRDSTTGPIAVHCSAGCGRTGAFCTIDSAISALDSGKASCYPDVVYSMVESFRDQRLSMVQTHRQLVLCYETLIWYLLSDRRCGGLSGLCPNLRRVNVGTPDPTTPFFDTESYFTPSPFPMGGDSYFNLPPSNHGAYSASGEGFPF</sequence>
<proteinExistence type="predicted"/>
<comment type="caution">
    <text evidence="1">The sequence shown here is derived from an EMBL/GenBank/DDBJ whole genome shotgun (WGS) entry which is preliminary data.</text>
</comment>
<organism evidence="1 2">
    <name type="scientific">Entomophthora muscae</name>
    <dbReference type="NCBI Taxonomy" id="34485"/>
    <lineage>
        <taxon>Eukaryota</taxon>
        <taxon>Fungi</taxon>
        <taxon>Fungi incertae sedis</taxon>
        <taxon>Zoopagomycota</taxon>
        <taxon>Entomophthoromycotina</taxon>
        <taxon>Entomophthoromycetes</taxon>
        <taxon>Entomophthorales</taxon>
        <taxon>Entomophthoraceae</taxon>
        <taxon>Entomophthora</taxon>
    </lineage>
</organism>
<evidence type="ECO:0000313" key="1">
    <source>
        <dbReference type="EMBL" id="KAJ9063660.1"/>
    </source>
</evidence>
<reference evidence="1" key="1">
    <citation type="submission" date="2022-04" db="EMBL/GenBank/DDBJ databases">
        <title>Genome of the entomopathogenic fungus Entomophthora muscae.</title>
        <authorList>
            <person name="Elya C."/>
            <person name="Lovett B.R."/>
            <person name="Lee E."/>
            <person name="Macias A.M."/>
            <person name="Hajek A.E."/>
            <person name="De Bivort B.L."/>
            <person name="Kasson M.T."/>
            <person name="De Fine Licht H.H."/>
            <person name="Stajich J.E."/>
        </authorList>
    </citation>
    <scope>NUCLEOTIDE SEQUENCE</scope>
    <source>
        <strain evidence="1">Berkeley</strain>
    </source>
</reference>
<dbReference type="EC" id="3.1.3.48" evidence="1"/>
<keyword evidence="2" id="KW-1185">Reference proteome</keyword>
<dbReference type="EMBL" id="QTSX02004761">
    <property type="protein sequence ID" value="KAJ9063660.1"/>
    <property type="molecule type" value="Genomic_DNA"/>
</dbReference>
<accession>A0ACC2SMX3</accession>
<dbReference type="Proteomes" id="UP001165960">
    <property type="component" value="Unassembled WGS sequence"/>
</dbReference>
<name>A0ACC2SMX3_9FUNG</name>